<dbReference type="SUPFAM" id="SSF82171">
    <property type="entry name" value="DPP6 N-terminal domain-like"/>
    <property type="match status" value="1"/>
</dbReference>
<feature type="non-terminal residue" evidence="1">
    <location>
        <position position="1"/>
    </location>
</feature>
<proteinExistence type="predicted"/>
<feature type="non-terminal residue" evidence="1">
    <location>
        <position position="61"/>
    </location>
</feature>
<sequence>ANQPHPGIYEIYRVAVDGSSEPEQLTDLGGMTGYELSPTSERLLLTYSTPLMPPELYVKNA</sequence>
<organism evidence="1 2">
    <name type="scientific">Idiomarina baltica</name>
    <dbReference type="NCBI Taxonomy" id="190892"/>
    <lineage>
        <taxon>Bacteria</taxon>
        <taxon>Pseudomonadati</taxon>
        <taxon>Pseudomonadota</taxon>
        <taxon>Gammaproteobacteria</taxon>
        <taxon>Alteromonadales</taxon>
        <taxon>Idiomarinaceae</taxon>
        <taxon>Idiomarina</taxon>
    </lineage>
</organism>
<dbReference type="Proteomes" id="UP000262878">
    <property type="component" value="Unassembled WGS sequence"/>
</dbReference>
<dbReference type="Gene3D" id="2.140.10.30">
    <property type="entry name" value="Dipeptidylpeptidase IV, N-terminal domain"/>
    <property type="match status" value="1"/>
</dbReference>
<accession>A0A348WL95</accession>
<name>A0A348WL95_9GAMM</name>
<comment type="caution">
    <text evidence="1">The sequence shown here is derived from an EMBL/GenBank/DDBJ whole genome shotgun (WGS) entry which is preliminary data.</text>
</comment>
<reference evidence="1 2" key="1">
    <citation type="journal article" date="2018" name="Nat. Biotechnol.">
        <title>A standardized bacterial taxonomy based on genome phylogeny substantially revises the tree of life.</title>
        <authorList>
            <person name="Parks D.H."/>
            <person name="Chuvochina M."/>
            <person name="Waite D.W."/>
            <person name="Rinke C."/>
            <person name="Skarshewski A."/>
            <person name="Chaumeil P.A."/>
            <person name="Hugenholtz P."/>
        </authorList>
    </citation>
    <scope>NUCLEOTIDE SEQUENCE [LARGE SCALE GENOMIC DNA]</scope>
    <source>
        <strain evidence="1">UBA9360</strain>
    </source>
</reference>
<evidence type="ECO:0000313" key="2">
    <source>
        <dbReference type="Proteomes" id="UP000262878"/>
    </source>
</evidence>
<protein>
    <submittedName>
        <fullName evidence="1">Uncharacterized protein</fullName>
    </submittedName>
</protein>
<evidence type="ECO:0000313" key="1">
    <source>
        <dbReference type="EMBL" id="HAR55307.1"/>
    </source>
</evidence>
<dbReference type="EMBL" id="DMUP01000019">
    <property type="protein sequence ID" value="HAR55307.1"/>
    <property type="molecule type" value="Genomic_DNA"/>
</dbReference>
<dbReference type="AlphaFoldDB" id="A0A348WL95"/>
<gene>
    <name evidence="1" type="ORF">DCR58_00835</name>
</gene>